<evidence type="ECO:0000256" key="1">
    <source>
        <dbReference type="SAM" id="Phobius"/>
    </source>
</evidence>
<proteinExistence type="predicted"/>
<evidence type="ECO:0000313" key="2">
    <source>
        <dbReference type="EMBL" id="RUR27693.1"/>
    </source>
</evidence>
<dbReference type="RefSeq" id="WP_127063662.1">
    <property type="nucleotide sequence ID" value="NZ_RZHF01000029.1"/>
</dbReference>
<dbReference type="AlphaFoldDB" id="A0A433KFY4"/>
<organism evidence="2 3">
    <name type="scientific">Vreelandella nanhaiensis</name>
    <dbReference type="NCBI Taxonomy" id="1258546"/>
    <lineage>
        <taxon>Bacteria</taxon>
        <taxon>Pseudomonadati</taxon>
        <taxon>Pseudomonadota</taxon>
        <taxon>Gammaproteobacteria</taxon>
        <taxon>Oceanospirillales</taxon>
        <taxon>Halomonadaceae</taxon>
        <taxon>Vreelandella</taxon>
    </lineage>
</organism>
<sequence length="96" mass="10369">MARGALMSITYLITITAALVVIARLLTFRRRAGRYRPGVALLAWMIIVATTCVAIFGPPPSFAGRWIVNAAMVALAIGLVRTGGNVAHLIRPLRRL</sequence>
<dbReference type="EMBL" id="RZHF01000029">
    <property type="protein sequence ID" value="RUR27693.1"/>
    <property type="molecule type" value="Genomic_DNA"/>
</dbReference>
<keyword evidence="1" id="KW-0472">Membrane</keyword>
<reference evidence="2 3" key="1">
    <citation type="submission" date="2018-12" db="EMBL/GenBank/DDBJ databases">
        <title>three novel Halomonas strain isolated from plants.</title>
        <authorList>
            <person name="Sun C."/>
        </authorList>
    </citation>
    <scope>NUCLEOTIDE SEQUENCE [LARGE SCALE GENOMIC DNA]</scope>
    <source>
        <strain evidence="2 3">JCM 18142</strain>
    </source>
</reference>
<dbReference type="OrthoDB" id="6174507at2"/>
<keyword evidence="3" id="KW-1185">Reference proteome</keyword>
<feature type="transmembrane region" description="Helical" evidence="1">
    <location>
        <begin position="6"/>
        <end position="26"/>
    </location>
</feature>
<protein>
    <submittedName>
        <fullName evidence="2">Phage holin family protein</fullName>
    </submittedName>
</protein>
<dbReference type="Proteomes" id="UP000287023">
    <property type="component" value="Unassembled WGS sequence"/>
</dbReference>
<name>A0A433KFY4_9GAMM</name>
<gene>
    <name evidence="2" type="ORF">ELY38_18685</name>
</gene>
<feature type="transmembrane region" description="Helical" evidence="1">
    <location>
        <begin position="63"/>
        <end position="90"/>
    </location>
</feature>
<evidence type="ECO:0000313" key="3">
    <source>
        <dbReference type="Proteomes" id="UP000287023"/>
    </source>
</evidence>
<comment type="caution">
    <text evidence="2">The sequence shown here is derived from an EMBL/GenBank/DDBJ whole genome shotgun (WGS) entry which is preliminary data.</text>
</comment>
<keyword evidence="1" id="KW-1133">Transmembrane helix</keyword>
<feature type="transmembrane region" description="Helical" evidence="1">
    <location>
        <begin position="38"/>
        <end position="57"/>
    </location>
</feature>
<dbReference type="InterPro" id="IPR008473">
    <property type="entry name" value="Phage_holin_3_7"/>
</dbReference>
<keyword evidence="1" id="KW-0812">Transmembrane</keyword>
<accession>A0A433KFY4</accession>
<dbReference type="Pfam" id="PF05449">
    <property type="entry name" value="Phage_holin_3_7"/>
    <property type="match status" value="1"/>
</dbReference>